<protein>
    <submittedName>
        <fullName evidence="7">Helix-turn-helix domain-containing protein</fullName>
    </submittedName>
</protein>
<dbReference type="Gene3D" id="3.40.50.2300">
    <property type="match status" value="1"/>
</dbReference>
<keyword evidence="1" id="KW-0805">Transcription regulation</keyword>
<name>A0ABW0M128_9BACL</name>
<dbReference type="InterPro" id="IPR020449">
    <property type="entry name" value="Tscrpt_reg_AraC-type_HTH"/>
</dbReference>
<dbReference type="InterPro" id="IPR018062">
    <property type="entry name" value="HTH_AraC-typ_CS"/>
</dbReference>
<proteinExistence type="predicted"/>
<sequence length="508" mass="58610">MFRIVVVEDEPLLLQSIADKIRSIDPDFKIVGEYENGEYAWMEWDLVKPHVLLTDIYMPVMDGLSLIELARRKYPDTQFAILTGYRDFEYARKAIDLGVSDFLLKPPSVEQLARFLAAVKARLMKNQALVETEWLTQWAYQRHVDASEPLRMRAEEYFYHAHYAVFCAWTPPEQEFYRAQEEWGLDLKPCLNAGENIYVIPGTAVNQRIAVIGVHRLTDERIGRLLDCAASGLGIGCACIAAGTLRKLPSELQPLLAKLSQAAIDGFPLEGVRTLFPERGKPAFSLPLLPIPEGLGRELDERLAKMRKSEFLHKLDIVFHTEAWSAATRVQWIATLRFRLQDWMRKMPDLSPKAADLVRNRELEEAVWQAGDAAEMSRNVKELFGAFFDSLDREGESDSSRTEEIKRYLESHYMRNIGLTELADRFGMNPSYLGRVFKRRYGHSPIDCLTEIRLAEAKRLIREKPRLLFKDIAEMVGYSDPFYFSKLFKHWTGQTPREYKKQPNEPRP</sequence>
<dbReference type="PANTHER" id="PTHR43280:SF28">
    <property type="entry name" value="HTH-TYPE TRANSCRIPTIONAL ACTIVATOR RHAS"/>
    <property type="match status" value="1"/>
</dbReference>
<evidence type="ECO:0000259" key="6">
    <source>
        <dbReference type="PROSITE" id="PS50110"/>
    </source>
</evidence>
<comment type="caution">
    <text evidence="7">The sequence shown here is derived from an EMBL/GenBank/DDBJ whole genome shotgun (WGS) entry which is preliminary data.</text>
</comment>
<dbReference type="Pfam" id="PF12833">
    <property type="entry name" value="HTH_18"/>
    <property type="match status" value="1"/>
</dbReference>
<dbReference type="PANTHER" id="PTHR43280">
    <property type="entry name" value="ARAC-FAMILY TRANSCRIPTIONAL REGULATOR"/>
    <property type="match status" value="1"/>
</dbReference>
<dbReference type="SMART" id="SM00448">
    <property type="entry name" value="REC"/>
    <property type="match status" value="1"/>
</dbReference>
<feature type="domain" description="HTH araC/xylS-type" evidence="5">
    <location>
        <begin position="403"/>
        <end position="502"/>
    </location>
</feature>
<evidence type="ECO:0000256" key="3">
    <source>
        <dbReference type="ARBA" id="ARBA00023163"/>
    </source>
</evidence>
<keyword evidence="4" id="KW-0597">Phosphoprotein</keyword>
<dbReference type="RefSeq" id="WP_209745871.1">
    <property type="nucleotide sequence ID" value="NZ_JBHSMH010000101.1"/>
</dbReference>
<evidence type="ECO:0000313" key="7">
    <source>
        <dbReference type="EMBL" id="MFC5471549.1"/>
    </source>
</evidence>
<evidence type="ECO:0000256" key="1">
    <source>
        <dbReference type="ARBA" id="ARBA00023015"/>
    </source>
</evidence>
<dbReference type="InterPro" id="IPR018060">
    <property type="entry name" value="HTH_AraC"/>
</dbReference>
<keyword evidence="8" id="KW-1185">Reference proteome</keyword>
<evidence type="ECO:0000313" key="8">
    <source>
        <dbReference type="Proteomes" id="UP001596105"/>
    </source>
</evidence>
<feature type="modified residue" description="4-aspartylphosphate" evidence="4">
    <location>
        <position position="55"/>
    </location>
</feature>
<feature type="domain" description="Response regulatory" evidence="6">
    <location>
        <begin position="3"/>
        <end position="120"/>
    </location>
</feature>
<dbReference type="Gene3D" id="1.10.10.60">
    <property type="entry name" value="Homeodomain-like"/>
    <property type="match status" value="2"/>
</dbReference>
<accession>A0ABW0M128</accession>
<dbReference type="SUPFAM" id="SSF46689">
    <property type="entry name" value="Homeodomain-like"/>
    <property type="match status" value="2"/>
</dbReference>
<dbReference type="PROSITE" id="PS00041">
    <property type="entry name" value="HTH_ARAC_FAMILY_1"/>
    <property type="match status" value="1"/>
</dbReference>
<dbReference type="InterPro" id="IPR009057">
    <property type="entry name" value="Homeodomain-like_sf"/>
</dbReference>
<dbReference type="InterPro" id="IPR011006">
    <property type="entry name" value="CheY-like_superfamily"/>
</dbReference>
<reference evidence="8" key="1">
    <citation type="journal article" date="2019" name="Int. J. Syst. Evol. Microbiol.">
        <title>The Global Catalogue of Microorganisms (GCM) 10K type strain sequencing project: providing services to taxonomists for standard genome sequencing and annotation.</title>
        <authorList>
            <consortium name="The Broad Institute Genomics Platform"/>
            <consortium name="The Broad Institute Genome Sequencing Center for Infectious Disease"/>
            <person name="Wu L."/>
            <person name="Ma J."/>
        </authorList>
    </citation>
    <scope>NUCLEOTIDE SEQUENCE [LARGE SCALE GENOMIC DNA]</scope>
    <source>
        <strain evidence="8">CCUG 57113</strain>
    </source>
</reference>
<dbReference type="PROSITE" id="PS50110">
    <property type="entry name" value="RESPONSE_REGULATORY"/>
    <property type="match status" value="1"/>
</dbReference>
<dbReference type="Pfam" id="PF00072">
    <property type="entry name" value="Response_reg"/>
    <property type="match status" value="1"/>
</dbReference>
<dbReference type="PRINTS" id="PR00032">
    <property type="entry name" value="HTHARAC"/>
</dbReference>
<evidence type="ECO:0000259" key="5">
    <source>
        <dbReference type="PROSITE" id="PS01124"/>
    </source>
</evidence>
<evidence type="ECO:0000256" key="4">
    <source>
        <dbReference type="PROSITE-ProRule" id="PRU00169"/>
    </source>
</evidence>
<evidence type="ECO:0000256" key="2">
    <source>
        <dbReference type="ARBA" id="ARBA00023125"/>
    </source>
</evidence>
<dbReference type="SUPFAM" id="SSF52172">
    <property type="entry name" value="CheY-like"/>
    <property type="match status" value="1"/>
</dbReference>
<dbReference type="PROSITE" id="PS01124">
    <property type="entry name" value="HTH_ARAC_FAMILY_2"/>
    <property type="match status" value="1"/>
</dbReference>
<dbReference type="CDD" id="cd17536">
    <property type="entry name" value="REC_YesN-like"/>
    <property type="match status" value="1"/>
</dbReference>
<keyword evidence="3" id="KW-0804">Transcription</keyword>
<gene>
    <name evidence="7" type="ORF">ACFPPD_23005</name>
</gene>
<organism evidence="7 8">
    <name type="scientific">Cohnella suwonensis</name>
    <dbReference type="NCBI Taxonomy" id="696072"/>
    <lineage>
        <taxon>Bacteria</taxon>
        <taxon>Bacillati</taxon>
        <taxon>Bacillota</taxon>
        <taxon>Bacilli</taxon>
        <taxon>Bacillales</taxon>
        <taxon>Paenibacillaceae</taxon>
        <taxon>Cohnella</taxon>
    </lineage>
</organism>
<dbReference type="InterPro" id="IPR001789">
    <property type="entry name" value="Sig_transdc_resp-reg_receiver"/>
</dbReference>
<keyword evidence="2" id="KW-0238">DNA-binding</keyword>
<dbReference type="Proteomes" id="UP001596105">
    <property type="component" value="Unassembled WGS sequence"/>
</dbReference>
<dbReference type="SMART" id="SM00342">
    <property type="entry name" value="HTH_ARAC"/>
    <property type="match status" value="1"/>
</dbReference>
<dbReference type="EMBL" id="JBHSMH010000101">
    <property type="protein sequence ID" value="MFC5471549.1"/>
    <property type="molecule type" value="Genomic_DNA"/>
</dbReference>